<organism evidence="2 3">
    <name type="scientific">Trichuris suis</name>
    <name type="common">pig whipworm</name>
    <dbReference type="NCBI Taxonomy" id="68888"/>
    <lineage>
        <taxon>Eukaryota</taxon>
        <taxon>Metazoa</taxon>
        <taxon>Ecdysozoa</taxon>
        <taxon>Nematoda</taxon>
        <taxon>Enoplea</taxon>
        <taxon>Dorylaimia</taxon>
        <taxon>Trichinellida</taxon>
        <taxon>Trichuridae</taxon>
        <taxon>Trichuris</taxon>
    </lineage>
</organism>
<keyword evidence="1" id="KW-0732">Signal</keyword>
<dbReference type="AlphaFoldDB" id="A0A085MK27"/>
<feature type="chain" id="PRO_5001795305" evidence="1">
    <location>
        <begin position="18"/>
        <end position="117"/>
    </location>
</feature>
<evidence type="ECO:0000313" key="3">
    <source>
        <dbReference type="Proteomes" id="UP000030764"/>
    </source>
</evidence>
<dbReference type="EMBL" id="KL363188">
    <property type="protein sequence ID" value="KFD57573.1"/>
    <property type="molecule type" value="Genomic_DNA"/>
</dbReference>
<protein>
    <submittedName>
        <fullName evidence="2">Uncharacterized protein</fullName>
    </submittedName>
</protein>
<keyword evidence="3" id="KW-1185">Reference proteome</keyword>
<evidence type="ECO:0000313" key="2">
    <source>
        <dbReference type="EMBL" id="KFD57573.1"/>
    </source>
</evidence>
<evidence type="ECO:0000256" key="1">
    <source>
        <dbReference type="SAM" id="SignalP"/>
    </source>
</evidence>
<accession>A0A085MK27</accession>
<sequence length="117" mass="14031">MKLNLLIISHFFAFLAAEQRVNEYFIEIKYEEKKQEILNAYPQAAKDVKFAESECEDMFREIRRLKSSTSFTLESCKDMGLEQAFKDTLMRMKMSRHERTIKYCQLLRKSPECITHY</sequence>
<gene>
    <name evidence="2" type="ORF">M513_01676</name>
</gene>
<feature type="signal peptide" evidence="1">
    <location>
        <begin position="1"/>
        <end position="17"/>
    </location>
</feature>
<reference evidence="2 3" key="1">
    <citation type="journal article" date="2014" name="Nat. Genet.">
        <title>Genome and transcriptome of the porcine whipworm Trichuris suis.</title>
        <authorList>
            <person name="Jex A.R."/>
            <person name="Nejsum P."/>
            <person name="Schwarz E.M."/>
            <person name="Hu L."/>
            <person name="Young N.D."/>
            <person name="Hall R.S."/>
            <person name="Korhonen P.K."/>
            <person name="Liao S."/>
            <person name="Thamsborg S."/>
            <person name="Xia J."/>
            <person name="Xu P."/>
            <person name="Wang S."/>
            <person name="Scheerlinck J.P."/>
            <person name="Hofmann A."/>
            <person name="Sternberg P.W."/>
            <person name="Wang J."/>
            <person name="Gasser R.B."/>
        </authorList>
    </citation>
    <scope>NUCLEOTIDE SEQUENCE [LARGE SCALE GENOMIC DNA]</scope>
    <source>
        <strain evidence="2">DCEP-RM93M</strain>
    </source>
</reference>
<dbReference type="Proteomes" id="UP000030764">
    <property type="component" value="Unassembled WGS sequence"/>
</dbReference>
<name>A0A085MK27_9BILA</name>
<proteinExistence type="predicted"/>